<dbReference type="AlphaFoldDB" id="D8UEJ4"/>
<keyword evidence="1" id="KW-1133">Transmembrane helix</keyword>
<feature type="transmembrane region" description="Helical" evidence="1">
    <location>
        <begin position="157"/>
        <end position="178"/>
    </location>
</feature>
<dbReference type="EMBL" id="GL378389">
    <property type="protein sequence ID" value="EFJ41854.1"/>
    <property type="molecule type" value="Genomic_DNA"/>
</dbReference>
<evidence type="ECO:0000256" key="1">
    <source>
        <dbReference type="SAM" id="Phobius"/>
    </source>
</evidence>
<evidence type="ECO:0000256" key="2">
    <source>
        <dbReference type="SAM" id="SignalP"/>
    </source>
</evidence>
<feature type="transmembrane region" description="Helical" evidence="1">
    <location>
        <begin position="184"/>
        <end position="206"/>
    </location>
</feature>
<feature type="signal peptide" evidence="2">
    <location>
        <begin position="1"/>
        <end position="18"/>
    </location>
</feature>
<evidence type="ECO:0000313" key="3">
    <source>
        <dbReference type="EMBL" id="EFJ41854.1"/>
    </source>
</evidence>
<evidence type="ECO:0000313" key="4">
    <source>
        <dbReference type="Proteomes" id="UP000001058"/>
    </source>
</evidence>
<sequence>MMWQVLFALALPAAVAIALSMPEYLENTKVEASHTLGTAYFFLGLSCSATKLKDLIGSSLGLGGPTAAINAKTAGGSLECSILLCLLSTPAAALVTSPYIYRHFTLLLLDQPPSPDASTADVLFRAHLSPDFPATAPGAVLSAFLPSKPFAATARRWSLIAAAAMVVVNVLVNAAVGAEALHAVGLPVLAGVLWLHAAALLLGYLIPAGVSSPGSTCRTTAYQVTLASLSVPGPSGPTLWSPFFDRQAMYGKYGVGVQATVCNYPDLFVVYWWSSFGDAISGNMATASVRRFCRDEVNVADGASVVSFRVIITLLHIMLHNVLHI</sequence>
<reference evidence="3 4" key="1">
    <citation type="journal article" date="2010" name="Science">
        <title>Genomic analysis of organismal complexity in the multicellular green alga Volvox carteri.</title>
        <authorList>
            <person name="Prochnik S.E."/>
            <person name="Umen J."/>
            <person name="Nedelcu A.M."/>
            <person name="Hallmann A."/>
            <person name="Miller S.M."/>
            <person name="Nishii I."/>
            <person name="Ferris P."/>
            <person name="Kuo A."/>
            <person name="Mitros T."/>
            <person name="Fritz-Laylin L.K."/>
            <person name="Hellsten U."/>
            <person name="Chapman J."/>
            <person name="Simakov O."/>
            <person name="Rensing S.A."/>
            <person name="Terry A."/>
            <person name="Pangilinan J."/>
            <person name="Kapitonov V."/>
            <person name="Jurka J."/>
            <person name="Salamov A."/>
            <person name="Shapiro H."/>
            <person name="Schmutz J."/>
            <person name="Grimwood J."/>
            <person name="Lindquist E."/>
            <person name="Lucas S."/>
            <person name="Grigoriev I.V."/>
            <person name="Schmitt R."/>
            <person name="Kirk D."/>
            <person name="Rokhsar D.S."/>
        </authorList>
    </citation>
    <scope>NUCLEOTIDE SEQUENCE [LARGE SCALE GENOMIC DNA]</scope>
    <source>
        <strain evidence="4">f. Nagariensis / Eve</strain>
    </source>
</reference>
<dbReference type="OrthoDB" id="535341at2759"/>
<feature type="chain" id="PRO_5003124440" evidence="2">
    <location>
        <begin position="19"/>
        <end position="325"/>
    </location>
</feature>
<name>D8UEJ4_VOLCA</name>
<keyword evidence="2" id="KW-0732">Signal</keyword>
<proteinExistence type="predicted"/>
<keyword evidence="4" id="KW-1185">Reference proteome</keyword>
<dbReference type="Gene3D" id="1.20.1530.20">
    <property type="match status" value="1"/>
</dbReference>
<keyword evidence="1" id="KW-0472">Membrane</keyword>
<dbReference type="InterPro" id="IPR038770">
    <property type="entry name" value="Na+/solute_symporter_sf"/>
</dbReference>
<dbReference type="RefSeq" id="XP_002957052.1">
    <property type="nucleotide sequence ID" value="XM_002957006.1"/>
</dbReference>
<organism evidence="4">
    <name type="scientific">Volvox carteri f. nagariensis</name>
    <dbReference type="NCBI Taxonomy" id="3068"/>
    <lineage>
        <taxon>Eukaryota</taxon>
        <taxon>Viridiplantae</taxon>
        <taxon>Chlorophyta</taxon>
        <taxon>core chlorophytes</taxon>
        <taxon>Chlorophyceae</taxon>
        <taxon>CS clade</taxon>
        <taxon>Chlamydomonadales</taxon>
        <taxon>Volvocaceae</taxon>
        <taxon>Volvox</taxon>
    </lineage>
</organism>
<keyword evidence="1" id="KW-0812">Transmembrane</keyword>
<gene>
    <name evidence="3" type="ORF">VOLCADRAFT_98136</name>
</gene>
<dbReference type="Proteomes" id="UP000001058">
    <property type="component" value="Unassembled WGS sequence"/>
</dbReference>
<dbReference type="KEGG" id="vcn:VOLCADRAFT_98136"/>
<dbReference type="InParanoid" id="D8UEJ4"/>
<dbReference type="GeneID" id="9622862"/>
<accession>D8UEJ4</accession>
<protein>
    <submittedName>
        <fullName evidence="3">Uncharacterized protein</fullName>
    </submittedName>
</protein>